<dbReference type="GO" id="GO:0035329">
    <property type="term" value="P:hippo signaling"/>
    <property type="evidence" value="ECO:0007669"/>
    <property type="project" value="InterPro"/>
</dbReference>
<dbReference type="SMART" id="SM00456">
    <property type="entry name" value="WW"/>
    <property type="match status" value="2"/>
</dbReference>
<reference evidence="6" key="1">
    <citation type="submission" date="2020-08" db="EMBL/GenBank/DDBJ databases">
        <title>Multicomponent nature underlies the extraordinary mechanical properties of spider dragline silk.</title>
        <authorList>
            <person name="Kono N."/>
            <person name="Nakamura H."/>
            <person name="Mori M."/>
            <person name="Yoshida Y."/>
            <person name="Ohtoshi R."/>
            <person name="Malay A.D."/>
            <person name="Moran D.A.P."/>
            <person name="Tomita M."/>
            <person name="Numata K."/>
            <person name="Arakawa K."/>
        </authorList>
    </citation>
    <scope>NUCLEOTIDE SEQUENCE</scope>
</reference>
<feature type="region of interest" description="Disordered" evidence="3">
    <location>
        <begin position="1"/>
        <end position="115"/>
    </location>
</feature>
<dbReference type="InterPro" id="IPR011524">
    <property type="entry name" value="SARAH_dom"/>
</dbReference>
<dbReference type="GO" id="GO:0005829">
    <property type="term" value="C:cytosol"/>
    <property type="evidence" value="ECO:0007669"/>
    <property type="project" value="TreeGrafter"/>
</dbReference>
<protein>
    <submittedName>
        <fullName evidence="6">Protein salvador homolog 1</fullName>
    </submittedName>
</protein>
<dbReference type="InterPro" id="IPR030030">
    <property type="entry name" value="Sav"/>
</dbReference>
<dbReference type="Pfam" id="PF00397">
    <property type="entry name" value="WW"/>
    <property type="match status" value="2"/>
</dbReference>
<accession>A0A8X6PND6</accession>
<dbReference type="GO" id="GO:0008285">
    <property type="term" value="P:negative regulation of cell population proliferation"/>
    <property type="evidence" value="ECO:0007669"/>
    <property type="project" value="TreeGrafter"/>
</dbReference>
<evidence type="ECO:0000256" key="1">
    <source>
        <dbReference type="ARBA" id="ARBA00022553"/>
    </source>
</evidence>
<feature type="domain" description="WW" evidence="4">
    <location>
        <begin position="400"/>
        <end position="433"/>
    </location>
</feature>
<evidence type="ECO:0000256" key="2">
    <source>
        <dbReference type="ARBA" id="ARBA00022737"/>
    </source>
</evidence>
<dbReference type="PANTHER" id="PTHR47522">
    <property type="entry name" value="SALVADOR FAMILY WW DOMAIN-CONTAINING PROTEIN 1"/>
    <property type="match status" value="1"/>
</dbReference>
<dbReference type="PROSITE" id="PS50951">
    <property type="entry name" value="SARAH"/>
    <property type="match status" value="1"/>
</dbReference>
<evidence type="ECO:0000256" key="3">
    <source>
        <dbReference type="SAM" id="MobiDB-lite"/>
    </source>
</evidence>
<proteinExistence type="predicted"/>
<dbReference type="PANTHER" id="PTHR47522:SF2">
    <property type="entry name" value="PROTEIN SALVADOR HOMOLOG 1"/>
    <property type="match status" value="1"/>
</dbReference>
<name>A0A8X6PND6_NEPPI</name>
<keyword evidence="1" id="KW-0597">Phosphoprotein</keyword>
<dbReference type="OrthoDB" id="5339429at2759"/>
<dbReference type="GO" id="GO:0043065">
    <property type="term" value="P:positive regulation of apoptotic process"/>
    <property type="evidence" value="ECO:0007669"/>
    <property type="project" value="TreeGrafter"/>
</dbReference>
<dbReference type="GO" id="GO:0060090">
    <property type="term" value="F:molecular adaptor activity"/>
    <property type="evidence" value="ECO:0007669"/>
    <property type="project" value="InterPro"/>
</dbReference>
<evidence type="ECO:0000259" key="4">
    <source>
        <dbReference type="PROSITE" id="PS50020"/>
    </source>
</evidence>
<dbReference type="InterPro" id="IPR001202">
    <property type="entry name" value="WW_dom"/>
</dbReference>
<dbReference type="GO" id="GO:0006915">
    <property type="term" value="P:apoptotic process"/>
    <property type="evidence" value="ECO:0007669"/>
    <property type="project" value="InterPro"/>
</dbReference>
<feature type="compositionally biased region" description="Polar residues" evidence="3">
    <location>
        <begin position="36"/>
        <end position="51"/>
    </location>
</feature>
<dbReference type="Gene3D" id="2.20.70.10">
    <property type="match status" value="2"/>
</dbReference>
<dbReference type="CDD" id="cd21433">
    <property type="entry name" value="SARAH_Sav"/>
    <property type="match status" value="1"/>
</dbReference>
<feature type="compositionally biased region" description="Polar residues" evidence="3">
    <location>
        <begin position="71"/>
        <end position="102"/>
    </location>
</feature>
<dbReference type="PROSITE" id="PS50020">
    <property type="entry name" value="WW_DOMAIN_2"/>
    <property type="match status" value="2"/>
</dbReference>
<evidence type="ECO:0000313" key="7">
    <source>
        <dbReference type="Proteomes" id="UP000887013"/>
    </source>
</evidence>
<dbReference type="InterPro" id="IPR036020">
    <property type="entry name" value="WW_dom_sf"/>
</dbReference>
<evidence type="ECO:0000259" key="5">
    <source>
        <dbReference type="PROSITE" id="PS50951"/>
    </source>
</evidence>
<dbReference type="SUPFAM" id="SSF51045">
    <property type="entry name" value="WW domain"/>
    <property type="match status" value="2"/>
</dbReference>
<feature type="domain" description="SARAH" evidence="5">
    <location>
        <begin position="531"/>
        <end position="578"/>
    </location>
</feature>
<dbReference type="AlphaFoldDB" id="A0A8X6PND6"/>
<dbReference type="CDD" id="cd00201">
    <property type="entry name" value="WW"/>
    <property type="match status" value="2"/>
</dbReference>
<dbReference type="Proteomes" id="UP000887013">
    <property type="component" value="Unassembled WGS sequence"/>
</dbReference>
<evidence type="ECO:0000313" key="6">
    <source>
        <dbReference type="EMBL" id="GFT80296.1"/>
    </source>
</evidence>
<dbReference type="FunFam" id="2.20.70.10:FF:000035">
    <property type="entry name" value="Salvador homolog 1 (Drosophila)"/>
    <property type="match status" value="1"/>
</dbReference>
<organism evidence="6 7">
    <name type="scientific">Nephila pilipes</name>
    <name type="common">Giant wood spider</name>
    <name type="synonym">Nephila maculata</name>
    <dbReference type="NCBI Taxonomy" id="299642"/>
    <lineage>
        <taxon>Eukaryota</taxon>
        <taxon>Metazoa</taxon>
        <taxon>Ecdysozoa</taxon>
        <taxon>Arthropoda</taxon>
        <taxon>Chelicerata</taxon>
        <taxon>Arachnida</taxon>
        <taxon>Araneae</taxon>
        <taxon>Araneomorphae</taxon>
        <taxon>Entelegynae</taxon>
        <taxon>Araneoidea</taxon>
        <taxon>Nephilidae</taxon>
        <taxon>Nephila</taxon>
    </lineage>
</organism>
<sequence length="589" mass="65910">MLSSKKKDLKYLSDGVAGKYVKKDTPPDLPVLNVWTAVNQQPPKKVTSLTRRLSDKSSKESPKEHQPAPQPTSLAQKCAKASQSQVQPISKVNHQSLPSSPNIGPLHRPSPVPQPTTTVTIGAQRGLQSPIGSPIPTPSAFSGKVPSITRIDNSARLCSSTSENFLRINSFGHLSETEASVQIPSSNLPRYQSHIYVNHYVCSSNTENDCRVCEVDNDGIPIKTKEENSGNRRCITVPSTVSIIEVPGNVKVEPEHPPEIAYQQDDSIQIHLYHQQIRQQYAPQMHQEKNEQIHFQPQFNHSSAGQLQAAANMYSHTYQNIPESSSQLPYSPAFVTTTRVPQSLASSSNIQHPPMAALPPVPNSSVVEGDQQLVPIGSSSSVSVIPSLAAAACYPAADELPLPPGWSVDFTMRGRKYYVDHNTKTTHWSHPLEKEGLPTGWERIESPDNGVYYVNHITKLAQYEHPCAPQYGQTSAVMYQASLLSQNRQPPPRHTNFHQHNVIVPANPYLTEEIPHWLYVYSKAPTELDHKLKWELFKLPELDCFQAMLNRLYRQELESIVMGYEAYRLALLKEMEHCLQEKEERERKS</sequence>
<keyword evidence="2" id="KW-0677">Repeat</keyword>
<gene>
    <name evidence="6" type="primary">SAV1</name>
    <name evidence="6" type="ORF">NPIL_246451</name>
</gene>
<keyword evidence="7" id="KW-1185">Reference proteome</keyword>
<feature type="compositionally biased region" description="Basic and acidic residues" evidence="3">
    <location>
        <begin position="52"/>
        <end position="66"/>
    </location>
</feature>
<feature type="compositionally biased region" description="Basic and acidic residues" evidence="3">
    <location>
        <begin position="1"/>
        <end position="11"/>
    </location>
</feature>
<dbReference type="EMBL" id="BMAW01071895">
    <property type="protein sequence ID" value="GFT80296.1"/>
    <property type="molecule type" value="Genomic_DNA"/>
</dbReference>
<feature type="domain" description="WW" evidence="4">
    <location>
        <begin position="435"/>
        <end position="468"/>
    </location>
</feature>
<comment type="caution">
    <text evidence="6">The sequence shown here is derived from an EMBL/GenBank/DDBJ whole genome shotgun (WGS) entry which is preliminary data.</text>
</comment>